<evidence type="ECO:0000256" key="7">
    <source>
        <dbReference type="RuleBase" id="RU363032"/>
    </source>
</evidence>
<comment type="similarity">
    <text evidence="7">Belongs to the binding-protein-dependent transport system permease family.</text>
</comment>
<feature type="transmembrane region" description="Helical" evidence="7">
    <location>
        <begin position="20"/>
        <end position="42"/>
    </location>
</feature>
<dbReference type="Pfam" id="PF00528">
    <property type="entry name" value="BPD_transp_1"/>
    <property type="match status" value="1"/>
</dbReference>
<evidence type="ECO:0000256" key="2">
    <source>
        <dbReference type="ARBA" id="ARBA00022448"/>
    </source>
</evidence>
<dbReference type="PANTHER" id="PTHR30614">
    <property type="entry name" value="MEMBRANE COMPONENT OF AMINO ACID ABC TRANSPORTER"/>
    <property type="match status" value="1"/>
</dbReference>
<dbReference type="CDD" id="cd06261">
    <property type="entry name" value="TM_PBP2"/>
    <property type="match status" value="1"/>
</dbReference>
<proteinExistence type="inferred from homology"/>
<dbReference type="PROSITE" id="PS50928">
    <property type="entry name" value="ABC_TM1"/>
    <property type="match status" value="1"/>
</dbReference>
<protein>
    <submittedName>
        <fullName evidence="10">Glutamine ABC transporter permease protein GlnP</fullName>
    </submittedName>
</protein>
<name>A0ABN8KVH2_9BACI</name>
<feature type="region of interest" description="Disordered" evidence="8">
    <location>
        <begin position="218"/>
        <end position="239"/>
    </location>
</feature>
<reference evidence="10" key="1">
    <citation type="submission" date="2022-04" db="EMBL/GenBank/DDBJ databases">
        <authorList>
            <person name="Criscuolo A."/>
        </authorList>
    </citation>
    <scope>NUCLEOTIDE SEQUENCE</scope>
    <source>
        <strain evidence="10">CIP111895</strain>
    </source>
</reference>
<evidence type="ECO:0000256" key="5">
    <source>
        <dbReference type="ARBA" id="ARBA00022989"/>
    </source>
</evidence>
<evidence type="ECO:0000313" key="10">
    <source>
        <dbReference type="EMBL" id="CAH2716442.1"/>
    </source>
</evidence>
<keyword evidence="2 7" id="KW-0813">Transport</keyword>
<keyword evidence="5 7" id="KW-1133">Transmembrane helix</keyword>
<evidence type="ECO:0000256" key="8">
    <source>
        <dbReference type="SAM" id="MobiDB-lite"/>
    </source>
</evidence>
<evidence type="ECO:0000256" key="4">
    <source>
        <dbReference type="ARBA" id="ARBA00022692"/>
    </source>
</evidence>
<organism evidence="10 11">
    <name type="scientific">Neobacillus rhizosphaerae</name>
    <dbReference type="NCBI Taxonomy" id="2880965"/>
    <lineage>
        <taxon>Bacteria</taxon>
        <taxon>Bacillati</taxon>
        <taxon>Bacillota</taxon>
        <taxon>Bacilli</taxon>
        <taxon>Bacillales</taxon>
        <taxon>Bacillaceae</taxon>
        <taxon>Neobacillus</taxon>
    </lineage>
</organism>
<evidence type="ECO:0000256" key="1">
    <source>
        <dbReference type="ARBA" id="ARBA00004651"/>
    </source>
</evidence>
<dbReference type="NCBIfam" id="TIGR01726">
    <property type="entry name" value="HEQRo_perm_3TM"/>
    <property type="match status" value="1"/>
</dbReference>
<comment type="caution">
    <text evidence="10">The sequence shown here is derived from an EMBL/GenBank/DDBJ whole genome shotgun (WGS) entry which is preliminary data.</text>
</comment>
<sequence length="239" mass="26317">MDFIGAYSSGNLGYLFKGFLITLEVAVISIILSFLIGSLLGTIRYAKIPVLSKVVAVIVETIRNLPLLLIIFFVYFGLREVGLKLEIIPAAIMALTIFESAMISEIVRSGLNSIEKGQIEAARSSGLTYIQTMWHIILPQALKRMIPPLVSQFISLLKDTSLAVVITLPEMFHNAQGIYNGNFNFVIPLFLLVAIIYFIVNYALSLVARALEKRLDTEGKHRGRGSGKKPKSLSGQLSS</sequence>
<dbReference type="EMBL" id="CALBWS010000027">
    <property type="protein sequence ID" value="CAH2716442.1"/>
    <property type="molecule type" value="Genomic_DNA"/>
</dbReference>
<dbReference type="InterPro" id="IPR000515">
    <property type="entry name" value="MetI-like"/>
</dbReference>
<keyword evidence="11" id="KW-1185">Reference proteome</keyword>
<dbReference type="RefSeq" id="WP_248736698.1">
    <property type="nucleotide sequence ID" value="NZ_CALBWS010000027.1"/>
</dbReference>
<dbReference type="InterPro" id="IPR035906">
    <property type="entry name" value="MetI-like_sf"/>
</dbReference>
<dbReference type="Gene3D" id="1.10.3720.10">
    <property type="entry name" value="MetI-like"/>
    <property type="match status" value="1"/>
</dbReference>
<dbReference type="Proteomes" id="UP000838308">
    <property type="component" value="Unassembled WGS sequence"/>
</dbReference>
<keyword evidence="3" id="KW-1003">Cell membrane</keyword>
<dbReference type="SUPFAM" id="SSF161098">
    <property type="entry name" value="MetI-like"/>
    <property type="match status" value="1"/>
</dbReference>
<dbReference type="PANTHER" id="PTHR30614:SF41">
    <property type="entry name" value="INNER MEMBRANE AMINO-ACID ABC TRANSPORTER PERMEASE PROTEIN YHDY"/>
    <property type="match status" value="1"/>
</dbReference>
<keyword evidence="6 7" id="KW-0472">Membrane</keyword>
<evidence type="ECO:0000256" key="6">
    <source>
        <dbReference type="ARBA" id="ARBA00023136"/>
    </source>
</evidence>
<gene>
    <name evidence="10" type="primary">glnP</name>
    <name evidence="10" type="ORF">BACCIP111895_03629</name>
</gene>
<feature type="transmembrane region" description="Helical" evidence="7">
    <location>
        <begin position="54"/>
        <end position="75"/>
    </location>
</feature>
<feature type="compositionally biased region" description="Basic residues" evidence="8">
    <location>
        <begin position="221"/>
        <end position="231"/>
    </location>
</feature>
<evidence type="ECO:0000256" key="3">
    <source>
        <dbReference type="ARBA" id="ARBA00022475"/>
    </source>
</evidence>
<evidence type="ECO:0000313" key="11">
    <source>
        <dbReference type="Proteomes" id="UP000838308"/>
    </source>
</evidence>
<keyword evidence="4 7" id="KW-0812">Transmembrane</keyword>
<comment type="subcellular location">
    <subcellularLocation>
        <location evidence="1 7">Cell membrane</location>
        <topology evidence="1 7">Multi-pass membrane protein</topology>
    </subcellularLocation>
</comment>
<evidence type="ECO:0000259" key="9">
    <source>
        <dbReference type="PROSITE" id="PS50928"/>
    </source>
</evidence>
<accession>A0ABN8KVH2</accession>
<dbReference type="InterPro" id="IPR043429">
    <property type="entry name" value="ArtM/GltK/GlnP/TcyL/YhdX-like"/>
</dbReference>
<feature type="transmembrane region" description="Helical" evidence="7">
    <location>
        <begin position="185"/>
        <end position="204"/>
    </location>
</feature>
<feature type="domain" description="ABC transmembrane type-1" evidence="9">
    <location>
        <begin position="19"/>
        <end position="208"/>
    </location>
</feature>
<dbReference type="InterPro" id="IPR010065">
    <property type="entry name" value="AA_ABC_transptr_permease_3TM"/>
</dbReference>